<dbReference type="InterPro" id="IPR016181">
    <property type="entry name" value="Acyl_CoA_acyltransferase"/>
</dbReference>
<organism evidence="2 3">
    <name type="scientific">Amedibacterium intestinale</name>
    <dbReference type="NCBI Taxonomy" id="2583452"/>
    <lineage>
        <taxon>Bacteria</taxon>
        <taxon>Bacillati</taxon>
        <taxon>Bacillota</taxon>
        <taxon>Erysipelotrichia</taxon>
        <taxon>Erysipelotrichales</taxon>
        <taxon>Erysipelotrichaceae</taxon>
        <taxon>Amedibacterium</taxon>
    </lineage>
</organism>
<evidence type="ECO:0000259" key="1">
    <source>
        <dbReference type="PROSITE" id="PS51186"/>
    </source>
</evidence>
<feature type="domain" description="N-acetyltransferase" evidence="1">
    <location>
        <begin position="1"/>
        <end position="162"/>
    </location>
</feature>
<reference evidence="3" key="1">
    <citation type="submission" date="2019-05" db="EMBL/GenBank/DDBJ databases">
        <title>Complete genome sequencing of Absiella argi strain JCM 30884.</title>
        <authorList>
            <person name="Sakamoto M."/>
            <person name="Murakami T."/>
            <person name="Mori H."/>
        </authorList>
    </citation>
    <scope>NUCLEOTIDE SEQUENCE [LARGE SCALE GENOMIC DNA]</scope>
    <source>
        <strain evidence="3">JCM 30884</strain>
    </source>
</reference>
<protein>
    <submittedName>
        <fullName evidence="2">Acetyltransferase</fullName>
    </submittedName>
</protein>
<name>A0A6N4TKJ4_9FIRM</name>
<dbReference type="KEGG" id="aarg:Aargi30884_21820"/>
<dbReference type="AlphaFoldDB" id="A0A6N4TKJ4"/>
<dbReference type="Proteomes" id="UP000464754">
    <property type="component" value="Chromosome"/>
</dbReference>
<dbReference type="GO" id="GO:0016747">
    <property type="term" value="F:acyltransferase activity, transferring groups other than amino-acyl groups"/>
    <property type="evidence" value="ECO:0007669"/>
    <property type="project" value="InterPro"/>
</dbReference>
<sequence length="162" mass="19019">MIIRNAEKKDIERILEVFASAKAYMRKNGNTKQWADSYPDTETILEDIKEKQFYVMEEDNCIHGVFAFIIGEDPTYRIIENGEWKSDTLYGTIHRLASTGYTKNVFHEVMNFCLQKISHIRADTHEDNLIMQNLLLKEGFEECGIIYVRDHTPRKAYQYIKG</sequence>
<keyword evidence="3" id="KW-1185">Reference proteome</keyword>
<accession>A0A6N4TKJ4</accession>
<dbReference type="InterPro" id="IPR000182">
    <property type="entry name" value="GNAT_dom"/>
</dbReference>
<keyword evidence="2" id="KW-0808">Transferase</keyword>
<proteinExistence type="predicted"/>
<dbReference type="PROSITE" id="PS51186">
    <property type="entry name" value="GNAT"/>
    <property type="match status" value="1"/>
</dbReference>
<dbReference type="EMBL" id="AP019695">
    <property type="protein sequence ID" value="BBK23279.1"/>
    <property type="molecule type" value="Genomic_DNA"/>
</dbReference>
<evidence type="ECO:0000313" key="3">
    <source>
        <dbReference type="Proteomes" id="UP000464754"/>
    </source>
</evidence>
<dbReference type="RefSeq" id="WP_163052265.1">
    <property type="nucleotide sequence ID" value="NZ_AP019695.1"/>
</dbReference>
<dbReference type="SUPFAM" id="SSF55729">
    <property type="entry name" value="Acyl-CoA N-acyltransferases (Nat)"/>
    <property type="match status" value="1"/>
</dbReference>
<evidence type="ECO:0000313" key="2">
    <source>
        <dbReference type="EMBL" id="BBK23279.1"/>
    </source>
</evidence>
<gene>
    <name evidence="2" type="ORF">Aargi30884_21820</name>
</gene>
<dbReference type="Gene3D" id="3.40.630.30">
    <property type="match status" value="1"/>
</dbReference>